<gene>
    <name evidence="3" type="ORF">A9A59_0807</name>
</gene>
<accession>A0A2A9HF44</accession>
<comment type="caution">
    <text evidence="3">The sequence shown here is derived from an EMBL/GenBank/DDBJ whole genome shotgun (WGS) entry which is preliminary data.</text>
</comment>
<dbReference type="RefSeq" id="WP_098503054.1">
    <property type="nucleotide sequence ID" value="NZ_PDJQ01000001.1"/>
</dbReference>
<dbReference type="InterPro" id="IPR036291">
    <property type="entry name" value="NAD(P)-bd_dom_sf"/>
</dbReference>
<dbReference type="PANTHER" id="PTHR43943:SF17">
    <property type="entry name" value="3-PHENYLPROPIONATE-DIHYDRODIOL_CINNAMIC ACID-DIHYDRODIOL DEHYDROGENASE"/>
    <property type="match status" value="1"/>
</dbReference>
<keyword evidence="4" id="KW-1185">Reference proteome</keyword>
<dbReference type="EMBL" id="PDJQ01000001">
    <property type="protein sequence ID" value="PFG73606.1"/>
    <property type="molecule type" value="Genomic_DNA"/>
</dbReference>
<dbReference type="GO" id="GO:0016491">
    <property type="term" value="F:oxidoreductase activity"/>
    <property type="evidence" value="ECO:0007669"/>
    <property type="project" value="UniProtKB-KW"/>
</dbReference>
<reference evidence="3 4" key="1">
    <citation type="submission" date="2017-09" db="EMBL/GenBank/DDBJ databases">
        <title>Sequencing the genomes of two abundant thermophiles in Great Basin hot springs: Thermocrinis jamiesonii and novel Chloroflexi Thermoflexus hugenholtzii.</title>
        <authorList>
            <person name="Hedlund B."/>
        </authorList>
    </citation>
    <scope>NUCLEOTIDE SEQUENCE [LARGE SCALE GENOMIC DNA]</scope>
    <source>
        <strain evidence="3 4">G233</strain>
    </source>
</reference>
<evidence type="ECO:0000313" key="4">
    <source>
        <dbReference type="Proteomes" id="UP000223071"/>
    </source>
</evidence>
<name>A0A2A9HF44_TEPT2</name>
<proteinExistence type="inferred from homology"/>
<dbReference type="FunFam" id="3.40.50.720:FF:000084">
    <property type="entry name" value="Short-chain dehydrogenase reductase"/>
    <property type="match status" value="1"/>
</dbReference>
<evidence type="ECO:0000313" key="3">
    <source>
        <dbReference type="EMBL" id="PFG73606.1"/>
    </source>
</evidence>
<dbReference type="Proteomes" id="UP000223071">
    <property type="component" value="Unassembled WGS sequence"/>
</dbReference>
<organism evidence="3 4">
    <name type="scientific">Tepidiforma thermophila (strain KCTC 52669 / CGMCC 1.13589 / G233)</name>
    <dbReference type="NCBI Taxonomy" id="2761530"/>
    <lineage>
        <taxon>Bacteria</taxon>
        <taxon>Bacillati</taxon>
        <taxon>Chloroflexota</taxon>
        <taxon>Tepidiformia</taxon>
        <taxon>Tepidiformales</taxon>
        <taxon>Tepidiformaceae</taxon>
        <taxon>Tepidiforma</taxon>
    </lineage>
</organism>
<dbReference type="Gene3D" id="3.40.50.720">
    <property type="entry name" value="NAD(P)-binding Rossmann-like Domain"/>
    <property type="match status" value="1"/>
</dbReference>
<dbReference type="AlphaFoldDB" id="A0A2A9HF44"/>
<dbReference type="PRINTS" id="PR00081">
    <property type="entry name" value="GDHRDH"/>
</dbReference>
<comment type="similarity">
    <text evidence="1">Belongs to the short-chain dehydrogenases/reductases (SDR) family.</text>
</comment>
<protein>
    <submittedName>
        <fullName evidence="3">NAD(P)-dependent dehydrogenase (Short-subunit alcohol dehydrogenase family)</fullName>
    </submittedName>
</protein>
<dbReference type="PANTHER" id="PTHR43943">
    <property type="entry name" value="DEHYDROGENASE/REDUCTASE (SDR FAMILY) MEMBER 4"/>
    <property type="match status" value="1"/>
</dbReference>
<sequence length="252" mass="26513">MDLGLKGKRALITGASRGIGRAIAETLAAEGVHLGICARTPDGLNAAAEELRRHGVTVVAEPVDVGKRDEYIAWIARAGEQLGGIDIFVSNTSGGAAPGEQGFVQNFEVDMLGAVRGFEAARPFLEKSDAPAVVFISTTAAVETFGQPNGYGAMKAALINYANALSQAYAPKGIRVNVVSPGPIYFEGGPWAMIRQAMPQFYEATLKQQPMGRMGTPEEVARAVAFLASPAASWITGVNLVVDGGFTKRVDF</sequence>
<evidence type="ECO:0000256" key="1">
    <source>
        <dbReference type="ARBA" id="ARBA00006484"/>
    </source>
</evidence>
<evidence type="ECO:0000256" key="2">
    <source>
        <dbReference type="ARBA" id="ARBA00023002"/>
    </source>
</evidence>
<keyword evidence="2" id="KW-0560">Oxidoreductase</keyword>
<dbReference type="SUPFAM" id="SSF51735">
    <property type="entry name" value="NAD(P)-binding Rossmann-fold domains"/>
    <property type="match status" value="1"/>
</dbReference>
<dbReference type="Pfam" id="PF13561">
    <property type="entry name" value="adh_short_C2"/>
    <property type="match status" value="1"/>
</dbReference>
<dbReference type="InterPro" id="IPR002347">
    <property type="entry name" value="SDR_fam"/>
</dbReference>